<reference evidence="3 4" key="1">
    <citation type="journal article" date="2019" name="New Phytol.">
        <title>Comparative genomics reveals unique wood-decay strategies and fruiting body development in the Schizophyllaceae.</title>
        <authorList>
            <person name="Almasi E."/>
            <person name="Sahu N."/>
            <person name="Krizsan K."/>
            <person name="Balint B."/>
            <person name="Kovacs G.M."/>
            <person name="Kiss B."/>
            <person name="Cseklye J."/>
            <person name="Drula E."/>
            <person name="Henrissat B."/>
            <person name="Nagy I."/>
            <person name="Chovatia M."/>
            <person name="Adam C."/>
            <person name="LaButti K."/>
            <person name="Lipzen A."/>
            <person name="Riley R."/>
            <person name="Grigoriev I.V."/>
            <person name="Nagy L.G."/>
        </authorList>
    </citation>
    <scope>NUCLEOTIDE SEQUENCE [LARGE SCALE GENOMIC DNA]</scope>
    <source>
        <strain evidence="3 4">NL-1724</strain>
    </source>
</reference>
<keyword evidence="1" id="KW-0472">Membrane</keyword>
<evidence type="ECO:0000259" key="2">
    <source>
        <dbReference type="Pfam" id="PF20151"/>
    </source>
</evidence>
<keyword evidence="1" id="KW-1133">Transmembrane helix</keyword>
<dbReference type="OrthoDB" id="3242409at2759"/>
<feature type="non-terminal residue" evidence="3">
    <location>
        <position position="75"/>
    </location>
</feature>
<dbReference type="AlphaFoldDB" id="A0A550CPZ4"/>
<comment type="caution">
    <text evidence="3">The sequence shown here is derived from an EMBL/GenBank/DDBJ whole genome shotgun (WGS) entry which is preliminary data.</text>
</comment>
<evidence type="ECO:0000313" key="4">
    <source>
        <dbReference type="Proteomes" id="UP000320762"/>
    </source>
</evidence>
<dbReference type="Pfam" id="PF20151">
    <property type="entry name" value="DUF6533"/>
    <property type="match status" value="1"/>
</dbReference>
<gene>
    <name evidence="3" type="ORF">BD626DRAFT_484098</name>
</gene>
<dbReference type="Proteomes" id="UP000320762">
    <property type="component" value="Unassembled WGS sequence"/>
</dbReference>
<proteinExistence type="predicted"/>
<accession>A0A550CPZ4</accession>
<feature type="domain" description="DUF6533" evidence="2">
    <location>
        <begin position="16"/>
        <end position="58"/>
    </location>
</feature>
<keyword evidence="1" id="KW-0812">Transmembrane</keyword>
<protein>
    <recommendedName>
        <fullName evidence="2">DUF6533 domain-containing protein</fullName>
    </recommendedName>
</protein>
<dbReference type="EMBL" id="VDMD01000003">
    <property type="protein sequence ID" value="TRM66883.1"/>
    <property type="molecule type" value="Genomic_DNA"/>
</dbReference>
<keyword evidence="4" id="KW-1185">Reference proteome</keyword>
<feature type="transmembrane region" description="Helical" evidence="1">
    <location>
        <begin position="50"/>
        <end position="73"/>
    </location>
</feature>
<dbReference type="InterPro" id="IPR045340">
    <property type="entry name" value="DUF6533"/>
</dbReference>
<evidence type="ECO:0000256" key="1">
    <source>
        <dbReference type="SAM" id="Phobius"/>
    </source>
</evidence>
<name>A0A550CPZ4_9AGAR</name>
<organism evidence="3 4">
    <name type="scientific">Schizophyllum amplum</name>
    <dbReference type="NCBI Taxonomy" id="97359"/>
    <lineage>
        <taxon>Eukaryota</taxon>
        <taxon>Fungi</taxon>
        <taxon>Dikarya</taxon>
        <taxon>Basidiomycota</taxon>
        <taxon>Agaricomycotina</taxon>
        <taxon>Agaricomycetes</taxon>
        <taxon>Agaricomycetidae</taxon>
        <taxon>Agaricales</taxon>
        <taxon>Schizophyllaceae</taxon>
        <taxon>Schizophyllum</taxon>
    </lineage>
</organism>
<sequence>MSTASDAQYKHFIQYCVQWSSIALLYYDYALTFSREYEFVWRRRLGPTTVLYVLCRYALAGNVLYLLAISGYLHK</sequence>
<evidence type="ECO:0000313" key="3">
    <source>
        <dbReference type="EMBL" id="TRM66883.1"/>
    </source>
</evidence>